<evidence type="ECO:0000313" key="2">
    <source>
        <dbReference type="Proteomes" id="UP000011513"/>
    </source>
</evidence>
<name>M0CWD0_HALPD</name>
<dbReference type="Pfam" id="PF24333">
    <property type="entry name" value="DUF7501"/>
    <property type="match status" value="1"/>
</dbReference>
<comment type="caution">
    <text evidence="1">The sequence shown here is derived from an EMBL/GenBank/DDBJ whole genome shotgun (WGS) entry which is preliminary data.</text>
</comment>
<reference evidence="1 2" key="1">
    <citation type="journal article" date="2014" name="PLoS Genet.">
        <title>Phylogenetically driven sequencing of extremely halophilic archaea reveals strategies for static and dynamic osmo-response.</title>
        <authorList>
            <person name="Becker E.A."/>
            <person name="Seitzer P.M."/>
            <person name="Tritt A."/>
            <person name="Larsen D."/>
            <person name="Krusor M."/>
            <person name="Yao A.I."/>
            <person name="Wu D."/>
            <person name="Madern D."/>
            <person name="Eisen J.A."/>
            <person name="Darling A.E."/>
            <person name="Facciotti M.T."/>
        </authorList>
    </citation>
    <scope>NUCLEOTIDE SEQUENCE [LARGE SCALE GENOMIC DNA]</scope>
    <source>
        <strain evidence="1 2">JCM 14848</strain>
    </source>
</reference>
<gene>
    <name evidence="1" type="ORF">C474_20901</name>
</gene>
<keyword evidence="2" id="KW-1185">Reference proteome</keyword>
<dbReference type="InParanoid" id="M0CWD0"/>
<dbReference type="Proteomes" id="UP000011513">
    <property type="component" value="Unassembled WGS sequence"/>
</dbReference>
<dbReference type="InterPro" id="IPR055924">
    <property type="entry name" value="DUF7501"/>
</dbReference>
<evidence type="ECO:0000313" key="1">
    <source>
        <dbReference type="EMBL" id="ELZ26199.1"/>
    </source>
</evidence>
<proteinExistence type="predicted"/>
<dbReference type="EMBL" id="AOIV01000045">
    <property type="protein sequence ID" value="ELZ26199.1"/>
    <property type="molecule type" value="Genomic_DNA"/>
</dbReference>
<dbReference type="eggNOG" id="arCOG10182">
    <property type="taxonomic scope" value="Archaea"/>
</dbReference>
<dbReference type="AlphaFoldDB" id="M0CWD0"/>
<protein>
    <submittedName>
        <fullName evidence="1">Uncharacterized protein</fullName>
    </submittedName>
</protein>
<accession>M0CWD0</accession>
<sequence length="69" mass="7905">MDELMSQPQPPSEIAYTWENPNRCPFCRTELDDPGAGFLAHIERSPVCERGFETWRTSVADDMRGEWSG</sequence>
<organism evidence="1 2">
    <name type="scientific">Halogeometricum pallidum JCM 14848</name>
    <dbReference type="NCBI Taxonomy" id="1227487"/>
    <lineage>
        <taxon>Archaea</taxon>
        <taxon>Methanobacteriati</taxon>
        <taxon>Methanobacteriota</taxon>
        <taxon>Stenosarchaea group</taxon>
        <taxon>Halobacteria</taxon>
        <taxon>Halobacteriales</taxon>
        <taxon>Haloferacaceae</taxon>
        <taxon>Halogeometricum</taxon>
    </lineage>
</organism>